<dbReference type="InterPro" id="IPR027434">
    <property type="entry name" value="Homing_endonucl"/>
</dbReference>
<dbReference type="Pfam" id="PF00961">
    <property type="entry name" value="LAGLIDADG_1"/>
    <property type="match status" value="1"/>
</dbReference>
<dbReference type="EMBL" id="MT142492">
    <property type="protein sequence ID" value="QJA82626.1"/>
    <property type="molecule type" value="Genomic_DNA"/>
</dbReference>
<protein>
    <submittedName>
        <fullName evidence="2">Putative homing endonuclease</fullName>
    </submittedName>
</protein>
<gene>
    <name evidence="3" type="ORF">MM415A00385_0016</name>
    <name evidence="2" type="ORF">TM448A06025_0004</name>
</gene>
<dbReference type="GO" id="GO:0004519">
    <property type="term" value="F:endonuclease activity"/>
    <property type="evidence" value="ECO:0007669"/>
    <property type="project" value="UniProtKB-KW"/>
</dbReference>
<feature type="domain" description="Homing endonuclease LAGLIDADG" evidence="1">
    <location>
        <begin position="16"/>
        <end position="89"/>
    </location>
</feature>
<proteinExistence type="predicted"/>
<keyword evidence="2" id="KW-0540">Nuclease</keyword>
<dbReference type="Gene3D" id="3.10.28.10">
    <property type="entry name" value="Homing endonucleases"/>
    <property type="match status" value="1"/>
</dbReference>
<reference evidence="2" key="1">
    <citation type="submission" date="2020-03" db="EMBL/GenBank/DDBJ databases">
        <title>The deep terrestrial virosphere.</title>
        <authorList>
            <person name="Holmfeldt K."/>
            <person name="Nilsson E."/>
            <person name="Simone D."/>
            <person name="Lopez-Fernandez M."/>
            <person name="Wu X."/>
            <person name="de Brujin I."/>
            <person name="Lundin D."/>
            <person name="Andersson A."/>
            <person name="Bertilsson S."/>
            <person name="Dopson M."/>
        </authorList>
    </citation>
    <scope>NUCLEOTIDE SEQUENCE</scope>
    <source>
        <strain evidence="3">MM415A00385</strain>
        <strain evidence="2">TM448A06025</strain>
    </source>
</reference>
<dbReference type="SUPFAM" id="SSF55608">
    <property type="entry name" value="Homing endonucleases"/>
    <property type="match status" value="1"/>
</dbReference>
<sequence length="147" mass="17089">MPNVCDGKLKLEYAYLGGLFDGEGCISISKRKSRKMELRSQFALRCSVCITQEYIPRLFQFHFGGWISHRKDGMWSWGIAAQKATEFLTTLSPYLRLKKAQAELAVAFQNRFYLGSRWETEDVKDNEWAYREAQRIQLSMMKRGGKS</sequence>
<accession>A0A6H2A3T0</accession>
<keyword evidence="2" id="KW-0255">Endonuclease</keyword>
<evidence type="ECO:0000259" key="1">
    <source>
        <dbReference type="Pfam" id="PF00961"/>
    </source>
</evidence>
<dbReference type="EMBL" id="MT144544">
    <property type="protein sequence ID" value="QJA54853.1"/>
    <property type="molecule type" value="Genomic_DNA"/>
</dbReference>
<dbReference type="AlphaFoldDB" id="A0A6H2A3T0"/>
<organism evidence="2">
    <name type="scientific">viral metagenome</name>
    <dbReference type="NCBI Taxonomy" id="1070528"/>
    <lineage>
        <taxon>unclassified sequences</taxon>
        <taxon>metagenomes</taxon>
        <taxon>organismal metagenomes</taxon>
    </lineage>
</organism>
<evidence type="ECO:0000313" key="2">
    <source>
        <dbReference type="EMBL" id="QJA54853.1"/>
    </source>
</evidence>
<keyword evidence="2" id="KW-0378">Hydrolase</keyword>
<evidence type="ECO:0000313" key="3">
    <source>
        <dbReference type="EMBL" id="QJA82626.1"/>
    </source>
</evidence>
<dbReference type="InterPro" id="IPR004860">
    <property type="entry name" value="LAGLIDADG_dom"/>
</dbReference>
<name>A0A6H2A3T0_9ZZZZ</name>